<dbReference type="EMBL" id="JANAVB010016197">
    <property type="protein sequence ID" value="KAJ6832162.1"/>
    <property type="molecule type" value="Genomic_DNA"/>
</dbReference>
<reference evidence="2" key="2">
    <citation type="submission" date="2023-04" db="EMBL/GenBank/DDBJ databases">
        <authorList>
            <person name="Bruccoleri R.E."/>
            <person name="Oakeley E.J."/>
            <person name="Faust A.-M."/>
            <person name="Dessus-Babus S."/>
            <person name="Altorfer M."/>
            <person name="Burckhardt D."/>
            <person name="Oertli M."/>
            <person name="Naumann U."/>
            <person name="Petersen F."/>
            <person name="Wong J."/>
        </authorList>
    </citation>
    <scope>NUCLEOTIDE SEQUENCE</scope>
    <source>
        <strain evidence="2">GSM-AAB239-AS_SAM_17_03QT</strain>
        <tissue evidence="2">Leaf</tissue>
    </source>
</reference>
<evidence type="ECO:0000313" key="2">
    <source>
        <dbReference type="EMBL" id="KAJ6832162.1"/>
    </source>
</evidence>
<proteinExistence type="predicted"/>
<evidence type="ECO:0000313" key="3">
    <source>
        <dbReference type="Proteomes" id="UP001140949"/>
    </source>
</evidence>
<reference evidence="2" key="1">
    <citation type="journal article" date="2023" name="GigaByte">
        <title>Genome assembly of the bearded iris, Iris pallida Lam.</title>
        <authorList>
            <person name="Bruccoleri R.E."/>
            <person name="Oakeley E.J."/>
            <person name="Faust A.M.E."/>
            <person name="Altorfer M."/>
            <person name="Dessus-Babus S."/>
            <person name="Burckhardt D."/>
            <person name="Oertli M."/>
            <person name="Naumann U."/>
            <person name="Petersen F."/>
            <person name="Wong J."/>
        </authorList>
    </citation>
    <scope>NUCLEOTIDE SEQUENCE</scope>
    <source>
        <strain evidence="2">GSM-AAB239-AS_SAM_17_03QT</strain>
    </source>
</reference>
<comment type="caution">
    <text evidence="2">The sequence shown here is derived from an EMBL/GenBank/DDBJ whole genome shotgun (WGS) entry which is preliminary data.</text>
</comment>
<keyword evidence="1" id="KW-1133">Transmembrane helix</keyword>
<keyword evidence="3" id="KW-1185">Reference proteome</keyword>
<evidence type="ECO:0000256" key="1">
    <source>
        <dbReference type="SAM" id="Phobius"/>
    </source>
</evidence>
<keyword evidence="1" id="KW-0472">Membrane</keyword>
<keyword evidence="1" id="KW-0812">Transmembrane</keyword>
<organism evidence="2 3">
    <name type="scientific">Iris pallida</name>
    <name type="common">Sweet iris</name>
    <dbReference type="NCBI Taxonomy" id="29817"/>
    <lineage>
        <taxon>Eukaryota</taxon>
        <taxon>Viridiplantae</taxon>
        <taxon>Streptophyta</taxon>
        <taxon>Embryophyta</taxon>
        <taxon>Tracheophyta</taxon>
        <taxon>Spermatophyta</taxon>
        <taxon>Magnoliopsida</taxon>
        <taxon>Liliopsida</taxon>
        <taxon>Asparagales</taxon>
        <taxon>Iridaceae</taxon>
        <taxon>Iridoideae</taxon>
        <taxon>Irideae</taxon>
        <taxon>Iris</taxon>
    </lineage>
</organism>
<sequence>MCSHMRFGQPVCQSQRGNFSLSFFLMEPGQNKQSIHCSQGRTITSEILLLNGLLHFPLVIFILTMFYGKSGK</sequence>
<gene>
    <name evidence="2" type="ORF">M6B38_345865</name>
</gene>
<protein>
    <submittedName>
        <fullName evidence="2">Uncharacterized protein</fullName>
    </submittedName>
</protein>
<dbReference type="Proteomes" id="UP001140949">
    <property type="component" value="Unassembled WGS sequence"/>
</dbReference>
<name>A0AAX6GUC7_IRIPA</name>
<accession>A0AAX6GUC7</accession>
<feature type="transmembrane region" description="Helical" evidence="1">
    <location>
        <begin position="48"/>
        <end position="68"/>
    </location>
</feature>
<dbReference type="AlphaFoldDB" id="A0AAX6GUC7"/>